<dbReference type="InterPro" id="IPR036388">
    <property type="entry name" value="WH-like_DNA-bd_sf"/>
</dbReference>
<protein>
    <submittedName>
        <fullName evidence="2">Transcriptional regulator</fullName>
    </submittedName>
</protein>
<gene>
    <name evidence="2" type="ORF">GCM10011395_32510</name>
</gene>
<organism evidence="2 3">
    <name type="scientific">Sphingomonas psychrolutea</name>
    <dbReference type="NCBI Taxonomy" id="1259676"/>
    <lineage>
        <taxon>Bacteria</taxon>
        <taxon>Pseudomonadati</taxon>
        <taxon>Pseudomonadota</taxon>
        <taxon>Alphaproteobacteria</taxon>
        <taxon>Sphingomonadales</taxon>
        <taxon>Sphingomonadaceae</taxon>
        <taxon>Sphingomonas</taxon>
    </lineage>
</organism>
<dbReference type="EMBL" id="BMDW01000026">
    <property type="protein sequence ID" value="GGA59695.1"/>
    <property type="molecule type" value="Genomic_DNA"/>
</dbReference>
<sequence length="147" mass="16112">MDGDSSLSPQRLRAECVCLNLARVSRALTRRYDAAFRSIGLTSGQFAILGGLNQPEPVRIGALADALGLERTTLTRNLAPLQAAGLIRTDIDDDDKRVRRLVLSDAGRDTLGQAVSLWQSAQDDSRRRLDGQDWASLRGVLDRLQPD</sequence>
<dbReference type="PANTHER" id="PTHR33164">
    <property type="entry name" value="TRANSCRIPTIONAL REGULATOR, MARR FAMILY"/>
    <property type="match status" value="1"/>
</dbReference>
<dbReference type="InterPro" id="IPR039422">
    <property type="entry name" value="MarR/SlyA-like"/>
</dbReference>
<comment type="caution">
    <text evidence="2">The sequence shown here is derived from an EMBL/GenBank/DDBJ whole genome shotgun (WGS) entry which is preliminary data.</text>
</comment>
<dbReference type="InterPro" id="IPR000835">
    <property type="entry name" value="HTH_MarR-typ"/>
</dbReference>
<evidence type="ECO:0000259" key="1">
    <source>
        <dbReference type="PROSITE" id="PS50995"/>
    </source>
</evidence>
<evidence type="ECO:0000313" key="3">
    <source>
        <dbReference type="Proteomes" id="UP000618591"/>
    </source>
</evidence>
<dbReference type="Pfam" id="PF01047">
    <property type="entry name" value="MarR"/>
    <property type="match status" value="1"/>
</dbReference>
<reference evidence="3" key="1">
    <citation type="journal article" date="2019" name="Int. J. Syst. Evol. Microbiol.">
        <title>The Global Catalogue of Microorganisms (GCM) 10K type strain sequencing project: providing services to taxonomists for standard genome sequencing and annotation.</title>
        <authorList>
            <consortium name="The Broad Institute Genomics Platform"/>
            <consortium name="The Broad Institute Genome Sequencing Center for Infectious Disease"/>
            <person name="Wu L."/>
            <person name="Ma J."/>
        </authorList>
    </citation>
    <scope>NUCLEOTIDE SEQUENCE [LARGE SCALE GENOMIC DNA]</scope>
    <source>
        <strain evidence="3">CGMCC 1.10106</strain>
    </source>
</reference>
<accession>A0ABQ1H5P3</accession>
<feature type="domain" description="HTH marR-type" evidence="1">
    <location>
        <begin position="14"/>
        <end position="146"/>
    </location>
</feature>
<evidence type="ECO:0000313" key="2">
    <source>
        <dbReference type="EMBL" id="GGA59695.1"/>
    </source>
</evidence>
<name>A0ABQ1H5P3_9SPHN</name>
<proteinExistence type="predicted"/>
<dbReference type="PROSITE" id="PS50995">
    <property type="entry name" value="HTH_MARR_2"/>
    <property type="match status" value="1"/>
</dbReference>
<keyword evidence="3" id="KW-1185">Reference proteome</keyword>
<dbReference type="SUPFAM" id="SSF46785">
    <property type="entry name" value="Winged helix' DNA-binding domain"/>
    <property type="match status" value="1"/>
</dbReference>
<dbReference type="PANTHER" id="PTHR33164:SF105">
    <property type="entry name" value="TRANSCRIPTIONAL REPRESSOR PROTEIN-RELATED"/>
    <property type="match status" value="1"/>
</dbReference>
<dbReference type="SMART" id="SM00347">
    <property type="entry name" value="HTH_MARR"/>
    <property type="match status" value="1"/>
</dbReference>
<dbReference type="Proteomes" id="UP000618591">
    <property type="component" value="Unassembled WGS sequence"/>
</dbReference>
<dbReference type="Gene3D" id="1.10.10.10">
    <property type="entry name" value="Winged helix-like DNA-binding domain superfamily/Winged helix DNA-binding domain"/>
    <property type="match status" value="1"/>
</dbReference>
<dbReference type="InterPro" id="IPR036390">
    <property type="entry name" value="WH_DNA-bd_sf"/>
</dbReference>